<dbReference type="AlphaFoldDB" id="A0AAD9Q3B8"/>
<proteinExistence type="predicted"/>
<name>A0AAD9Q3B8_ACRCE</name>
<reference evidence="1" key="1">
    <citation type="journal article" date="2023" name="G3 (Bethesda)">
        <title>Whole genome assembly and annotation of the endangered Caribbean coral Acropora cervicornis.</title>
        <authorList>
            <person name="Selwyn J.D."/>
            <person name="Vollmer S.V."/>
        </authorList>
    </citation>
    <scope>NUCLEOTIDE SEQUENCE</scope>
    <source>
        <strain evidence="1">K2</strain>
    </source>
</reference>
<gene>
    <name evidence="1" type="ORF">P5673_024636</name>
</gene>
<keyword evidence="2" id="KW-1185">Reference proteome</keyword>
<organism evidence="1 2">
    <name type="scientific">Acropora cervicornis</name>
    <name type="common">Staghorn coral</name>
    <dbReference type="NCBI Taxonomy" id="6130"/>
    <lineage>
        <taxon>Eukaryota</taxon>
        <taxon>Metazoa</taxon>
        <taxon>Cnidaria</taxon>
        <taxon>Anthozoa</taxon>
        <taxon>Hexacorallia</taxon>
        <taxon>Scleractinia</taxon>
        <taxon>Astrocoeniina</taxon>
        <taxon>Acroporidae</taxon>
        <taxon>Acropora</taxon>
    </lineage>
</organism>
<accession>A0AAD9Q3B8</accession>
<reference evidence="1" key="2">
    <citation type="journal article" date="2023" name="Science">
        <title>Genomic signatures of disease resistance in endangered staghorn corals.</title>
        <authorList>
            <person name="Vollmer S.V."/>
            <person name="Selwyn J.D."/>
            <person name="Despard B.A."/>
            <person name="Roesel C.L."/>
        </authorList>
    </citation>
    <scope>NUCLEOTIDE SEQUENCE</scope>
    <source>
        <strain evidence="1">K2</strain>
    </source>
</reference>
<sequence>MAGVKKRNSINEDDEDKRPSATELVETLAQLQLTNKNEGKVLYLQGVKNNWCWRSMCFANQNFRAYYTLQLFNTRLNLTKKAMDKIVDEGCVPRRFFKKVTTVASLGCGPGSDICGLKSFLTETFPYSSRCKQPPSCTGYDSELGWMRYLLQLGLQFESREINESFFNNMEKVDVILMSFSCYEISREFLRDKDGKCSLWKTVSQKAKFVLNIDNAASKARDALPSEKEGFQHFTLNDDLGNKAIVHFKFAVDN</sequence>
<evidence type="ECO:0000313" key="2">
    <source>
        <dbReference type="Proteomes" id="UP001249851"/>
    </source>
</evidence>
<dbReference type="EMBL" id="JARQWQ010000073">
    <property type="protein sequence ID" value="KAK2553934.1"/>
    <property type="molecule type" value="Genomic_DNA"/>
</dbReference>
<evidence type="ECO:0000313" key="1">
    <source>
        <dbReference type="EMBL" id="KAK2553934.1"/>
    </source>
</evidence>
<dbReference type="Proteomes" id="UP001249851">
    <property type="component" value="Unassembled WGS sequence"/>
</dbReference>
<protein>
    <submittedName>
        <fullName evidence="1">Uncharacterized protein</fullName>
    </submittedName>
</protein>
<comment type="caution">
    <text evidence="1">The sequence shown here is derived from an EMBL/GenBank/DDBJ whole genome shotgun (WGS) entry which is preliminary data.</text>
</comment>